<dbReference type="Gene3D" id="2.170.130.10">
    <property type="entry name" value="TonB-dependent receptor, plug domain"/>
    <property type="match status" value="1"/>
</dbReference>
<keyword evidence="6 7" id="KW-0998">Cell outer membrane</keyword>
<evidence type="ECO:0000256" key="1">
    <source>
        <dbReference type="ARBA" id="ARBA00004571"/>
    </source>
</evidence>
<dbReference type="NCBIfam" id="TIGR04056">
    <property type="entry name" value="OMP_RagA_SusC"/>
    <property type="match status" value="1"/>
</dbReference>
<dbReference type="OrthoDB" id="9768177at2"/>
<dbReference type="PROSITE" id="PS52016">
    <property type="entry name" value="TONB_DEPENDENT_REC_3"/>
    <property type="match status" value="1"/>
</dbReference>
<dbReference type="InterPro" id="IPR008969">
    <property type="entry name" value="CarboxyPept-like_regulatory"/>
</dbReference>
<dbReference type="InterPro" id="IPR023997">
    <property type="entry name" value="TonB-dep_OMP_SusC/RagA_CS"/>
</dbReference>
<dbReference type="SUPFAM" id="SSF49464">
    <property type="entry name" value="Carboxypeptidase regulatory domain-like"/>
    <property type="match status" value="1"/>
</dbReference>
<dbReference type="EMBL" id="RAPQ01000011">
    <property type="protein sequence ID" value="RKD98568.1"/>
    <property type="molecule type" value="Genomic_DNA"/>
</dbReference>
<organism evidence="9 10">
    <name type="scientific">Marinifilum flexuosum</name>
    <dbReference type="NCBI Taxonomy" id="1117708"/>
    <lineage>
        <taxon>Bacteria</taxon>
        <taxon>Pseudomonadati</taxon>
        <taxon>Bacteroidota</taxon>
        <taxon>Bacteroidia</taxon>
        <taxon>Marinilabiliales</taxon>
        <taxon>Marinifilaceae</taxon>
    </lineage>
</organism>
<dbReference type="Pfam" id="PF13715">
    <property type="entry name" value="CarbopepD_reg_2"/>
    <property type="match status" value="1"/>
</dbReference>
<reference evidence="9 10" key="1">
    <citation type="submission" date="2018-09" db="EMBL/GenBank/DDBJ databases">
        <title>Genomic Encyclopedia of Archaeal and Bacterial Type Strains, Phase II (KMG-II): from individual species to whole genera.</title>
        <authorList>
            <person name="Goeker M."/>
        </authorList>
    </citation>
    <scope>NUCLEOTIDE SEQUENCE [LARGE SCALE GENOMIC DNA]</scope>
    <source>
        <strain evidence="9 10">DSM 21950</strain>
    </source>
</reference>
<comment type="similarity">
    <text evidence="7">Belongs to the TonB-dependent receptor family.</text>
</comment>
<feature type="domain" description="TonB-dependent receptor plug" evidence="8">
    <location>
        <begin position="129"/>
        <end position="254"/>
    </location>
</feature>
<accession>A0A419WT40</accession>
<evidence type="ECO:0000256" key="3">
    <source>
        <dbReference type="ARBA" id="ARBA00022452"/>
    </source>
</evidence>
<evidence type="ECO:0000256" key="2">
    <source>
        <dbReference type="ARBA" id="ARBA00022448"/>
    </source>
</evidence>
<proteinExistence type="inferred from homology"/>
<dbReference type="Pfam" id="PF07715">
    <property type="entry name" value="Plug"/>
    <property type="match status" value="1"/>
</dbReference>
<dbReference type="AlphaFoldDB" id="A0A419WT40"/>
<dbReference type="InterPro" id="IPR012910">
    <property type="entry name" value="Plug_dom"/>
</dbReference>
<dbReference type="InterPro" id="IPR039426">
    <property type="entry name" value="TonB-dep_rcpt-like"/>
</dbReference>
<keyword evidence="2 7" id="KW-0813">Transport</keyword>
<evidence type="ECO:0000256" key="6">
    <source>
        <dbReference type="ARBA" id="ARBA00023237"/>
    </source>
</evidence>
<dbReference type="RefSeq" id="WP_120241158.1">
    <property type="nucleotide sequence ID" value="NZ_RAPQ01000011.1"/>
</dbReference>
<dbReference type="GO" id="GO:0009279">
    <property type="term" value="C:cell outer membrane"/>
    <property type="evidence" value="ECO:0007669"/>
    <property type="project" value="UniProtKB-SubCell"/>
</dbReference>
<comment type="caution">
    <text evidence="9">The sequence shown here is derived from an EMBL/GenBank/DDBJ whole genome shotgun (WGS) entry which is preliminary data.</text>
</comment>
<evidence type="ECO:0000259" key="8">
    <source>
        <dbReference type="Pfam" id="PF07715"/>
    </source>
</evidence>
<comment type="subcellular location">
    <subcellularLocation>
        <location evidence="1 7">Cell outer membrane</location>
        <topology evidence="1 7">Multi-pass membrane protein</topology>
    </subcellularLocation>
</comment>
<evidence type="ECO:0000256" key="5">
    <source>
        <dbReference type="ARBA" id="ARBA00023136"/>
    </source>
</evidence>
<dbReference type="NCBIfam" id="TIGR04057">
    <property type="entry name" value="SusC_RagA_signa"/>
    <property type="match status" value="1"/>
</dbReference>
<evidence type="ECO:0000313" key="10">
    <source>
        <dbReference type="Proteomes" id="UP000284531"/>
    </source>
</evidence>
<keyword evidence="3 7" id="KW-1134">Transmembrane beta strand</keyword>
<dbReference type="InterPro" id="IPR023996">
    <property type="entry name" value="TonB-dep_OMP_SusC/RagA"/>
</dbReference>
<name>A0A419WT40_9BACT</name>
<gene>
    <name evidence="9" type="ORF">BXY64_3427</name>
</gene>
<keyword evidence="10" id="KW-1185">Reference proteome</keyword>
<keyword evidence="5 7" id="KW-0472">Membrane</keyword>
<dbReference type="InterPro" id="IPR037066">
    <property type="entry name" value="Plug_dom_sf"/>
</dbReference>
<protein>
    <submittedName>
        <fullName evidence="9">TonB-linked SusC/RagA family outer membrane protein</fullName>
    </submittedName>
</protein>
<evidence type="ECO:0000256" key="7">
    <source>
        <dbReference type="PROSITE-ProRule" id="PRU01360"/>
    </source>
</evidence>
<dbReference type="Proteomes" id="UP000284531">
    <property type="component" value="Unassembled WGS sequence"/>
</dbReference>
<evidence type="ECO:0000256" key="4">
    <source>
        <dbReference type="ARBA" id="ARBA00022692"/>
    </source>
</evidence>
<dbReference type="InterPro" id="IPR036942">
    <property type="entry name" value="Beta-barrel_TonB_sf"/>
</dbReference>
<sequence>MRRMLTLLLILLPAFVWAQEMKLIKGKVLSESDGDVLIGASVYIDKATIGAETGMKGIIENISLGTITDFDGNFSLEVPKQLNTISCSFLGFETQVVDIKGKSFVTIKLGESTSELGEVIVTGYQKIEKRKVTSAVVKVNADNIQQAGVVSVDHMLSGQLAGVTAVTQNGAPGAPAKIRIRGTVSLSGSQDPLWVVDGMPLEGNDVPDFSDKDNIDQLYNSSIAGFNPSDIADITILKDAAATAIYGARAANGVIVVTTKNGKQGSMRVSFSSNTTFTQRPDLSQLNLLNSNQKVDLELGLAARTDYSYRNGNGGVARILDQYNDRQNYLDNGFSGISNNAQADINALRAINTNWEDLLYQTAVNQDQSLSVSGGNEFATYYFSAGYHGEKGTTIGTSLDRINLTSKIRLKLNEKMNFGAAVFLSQRKTKGYLTGSDLFTNPAYYSRTVNPYQKVFNADGSYAYDRETTGALGTPLDFNIIEERRNTSNELTSRNINAIFDFDYKISKGVKYSTQLGIQTEDRRTEQIATKDSYIGRRTKHNSRYTGKNDKGEDVTLYDINEGFIKVWDADFFQYNLKNIIEVNKSINEDHEFDLMLGNEIRANETTTIYSANYAFDRSSNSSVAIDFHNADAAKRFKGFNKSFVKNTFASFFSTLSYSYKHKYTLFGSIRYDGSNLFGVDKKYKYQPLWALSGSWNATEEEFLKNVTWLNSLKFRASYGLQGNVDKSTSTNLIGNKARVEILPGMVEEVLRVDNPQNPYLRWEKTRTYNAGFDVAIFKNAIRASVDFYHRKSTDLINLRALPLENGFNFAPINWAAVTNKGFEIGISTRNIYNKDFEWTTNFNISRNIDKVDNIQVRNDSWFPSGVGRPVNALYVLKTDGLDENGMPVFVKDGKKMNLQEFAGIELKWGFWPTPTLSPKEFRELFTYAGSADPKFSGGIINTFKYKNFDLSIACNFNLGQKVRITPPYNMTEYDRALNTTTDILNAWTPENTNTHLPRLIGASTADGAVSVEHQLYSNNDPINYLKYLDIWIKEMNYLRCTNIRLGYSFPKHILEKVNLSSARLSVEARNPFVISNNYDGYFDPETFGNIYAQPIAKSYSIGINVGF</sequence>
<evidence type="ECO:0000313" key="9">
    <source>
        <dbReference type="EMBL" id="RKD98568.1"/>
    </source>
</evidence>
<dbReference type="Gene3D" id="2.40.170.20">
    <property type="entry name" value="TonB-dependent receptor, beta-barrel domain"/>
    <property type="match status" value="1"/>
</dbReference>
<keyword evidence="4 7" id="KW-0812">Transmembrane</keyword>
<dbReference type="SUPFAM" id="SSF56935">
    <property type="entry name" value="Porins"/>
    <property type="match status" value="1"/>
</dbReference>